<evidence type="ECO:0000256" key="1">
    <source>
        <dbReference type="ARBA" id="ARBA00004202"/>
    </source>
</evidence>
<dbReference type="Gene3D" id="3.40.50.300">
    <property type="entry name" value="P-loop containing nucleotide triphosphate hydrolases"/>
    <property type="match status" value="2"/>
</dbReference>
<dbReference type="AlphaFoldDB" id="A0A7X2P8F7"/>
<dbReference type="InterPro" id="IPR027417">
    <property type="entry name" value="P-loop_NTPase"/>
</dbReference>
<organism evidence="11 12">
    <name type="scientific">Bilifractor porci</name>
    <dbReference type="NCBI Taxonomy" id="2606636"/>
    <lineage>
        <taxon>Bacteria</taxon>
        <taxon>Bacillati</taxon>
        <taxon>Bacillota</taxon>
        <taxon>Clostridia</taxon>
        <taxon>Lachnospirales</taxon>
        <taxon>Lachnospiraceae</taxon>
        <taxon>Bilifractor</taxon>
    </lineage>
</organism>
<feature type="compositionally biased region" description="Basic and acidic residues" evidence="9">
    <location>
        <begin position="579"/>
        <end position="590"/>
    </location>
</feature>
<evidence type="ECO:0000256" key="5">
    <source>
        <dbReference type="ARBA" id="ARBA00022741"/>
    </source>
</evidence>
<comment type="similarity">
    <text evidence="2">Belongs to the ABC transporter superfamily.</text>
</comment>
<evidence type="ECO:0000259" key="10">
    <source>
        <dbReference type="PROSITE" id="PS50893"/>
    </source>
</evidence>
<protein>
    <submittedName>
        <fullName evidence="11">ATP-binding cassette domain-containing protein</fullName>
    </submittedName>
</protein>
<reference evidence="11 12" key="1">
    <citation type="submission" date="2019-08" db="EMBL/GenBank/DDBJ databases">
        <title>In-depth cultivation of the pig gut microbiome towards novel bacterial diversity and tailored functional studies.</title>
        <authorList>
            <person name="Wylensek D."/>
            <person name="Hitch T.C.A."/>
            <person name="Clavel T."/>
        </authorList>
    </citation>
    <scope>NUCLEOTIDE SEQUENCE [LARGE SCALE GENOMIC DNA]</scope>
    <source>
        <strain evidence="11 12">Oil+RF-744-WCA-WT-13</strain>
    </source>
</reference>
<keyword evidence="4" id="KW-1003">Cell membrane</keyword>
<comment type="caution">
    <text evidence="11">The sequence shown here is derived from an EMBL/GenBank/DDBJ whole genome shotgun (WGS) entry which is preliminary data.</text>
</comment>
<evidence type="ECO:0000256" key="7">
    <source>
        <dbReference type="ARBA" id="ARBA00022967"/>
    </source>
</evidence>
<dbReference type="PROSITE" id="PS00211">
    <property type="entry name" value="ABC_TRANSPORTER_1"/>
    <property type="match status" value="2"/>
</dbReference>
<feature type="domain" description="ABC transporter" evidence="10">
    <location>
        <begin position="22"/>
        <end position="263"/>
    </location>
</feature>
<dbReference type="PANTHER" id="PTHR43553">
    <property type="entry name" value="HEAVY METAL TRANSPORTER"/>
    <property type="match status" value="1"/>
</dbReference>
<dbReference type="InterPro" id="IPR015856">
    <property type="entry name" value="ABC_transpr_CbiO/EcfA_su"/>
</dbReference>
<dbReference type="GO" id="GO:0005524">
    <property type="term" value="F:ATP binding"/>
    <property type="evidence" value="ECO:0007669"/>
    <property type="project" value="UniProtKB-KW"/>
</dbReference>
<dbReference type="InterPro" id="IPR050095">
    <property type="entry name" value="ECF_ABC_transporter_ATP-bd"/>
</dbReference>
<dbReference type="GO" id="GO:0016887">
    <property type="term" value="F:ATP hydrolysis activity"/>
    <property type="evidence" value="ECO:0007669"/>
    <property type="project" value="InterPro"/>
</dbReference>
<keyword evidence="5" id="KW-0547">Nucleotide-binding</keyword>
<keyword evidence="3" id="KW-0813">Transport</keyword>
<name>A0A7X2P8F7_9FIRM</name>
<evidence type="ECO:0000313" key="12">
    <source>
        <dbReference type="Proteomes" id="UP000466864"/>
    </source>
</evidence>
<keyword evidence="12" id="KW-1185">Reference proteome</keyword>
<evidence type="ECO:0000256" key="6">
    <source>
        <dbReference type="ARBA" id="ARBA00022840"/>
    </source>
</evidence>
<evidence type="ECO:0000256" key="4">
    <source>
        <dbReference type="ARBA" id="ARBA00022475"/>
    </source>
</evidence>
<comment type="subcellular location">
    <subcellularLocation>
        <location evidence="1">Cell membrane</location>
        <topology evidence="1">Peripheral membrane protein</topology>
    </subcellularLocation>
</comment>
<gene>
    <name evidence="11" type="ORF">FYJ60_07115</name>
</gene>
<feature type="region of interest" description="Disordered" evidence="9">
    <location>
        <begin position="560"/>
        <end position="590"/>
    </location>
</feature>
<evidence type="ECO:0000256" key="3">
    <source>
        <dbReference type="ARBA" id="ARBA00022448"/>
    </source>
</evidence>
<dbReference type="InterPro" id="IPR003593">
    <property type="entry name" value="AAA+_ATPase"/>
</dbReference>
<evidence type="ECO:0000313" key="11">
    <source>
        <dbReference type="EMBL" id="MST82081.1"/>
    </source>
</evidence>
<keyword evidence="7" id="KW-1278">Translocase</keyword>
<evidence type="ECO:0000256" key="8">
    <source>
        <dbReference type="ARBA" id="ARBA00023136"/>
    </source>
</evidence>
<keyword evidence="6 11" id="KW-0067">ATP-binding</keyword>
<dbReference type="InterPro" id="IPR003439">
    <property type="entry name" value="ABC_transporter-like_ATP-bd"/>
</dbReference>
<dbReference type="GO" id="GO:0043190">
    <property type="term" value="C:ATP-binding cassette (ABC) transporter complex"/>
    <property type="evidence" value="ECO:0007669"/>
    <property type="project" value="TreeGrafter"/>
</dbReference>
<feature type="compositionally biased region" description="Basic and acidic residues" evidence="9">
    <location>
        <begin position="395"/>
        <end position="421"/>
    </location>
</feature>
<feature type="domain" description="ABC transporter" evidence="10">
    <location>
        <begin position="285"/>
        <end position="556"/>
    </location>
</feature>
<dbReference type="Pfam" id="PF00005">
    <property type="entry name" value="ABC_tran"/>
    <property type="match status" value="2"/>
</dbReference>
<keyword evidence="8" id="KW-0472">Membrane</keyword>
<accession>A0A7X2P8F7</accession>
<evidence type="ECO:0000256" key="9">
    <source>
        <dbReference type="SAM" id="MobiDB-lite"/>
    </source>
</evidence>
<feature type="region of interest" description="Disordered" evidence="9">
    <location>
        <begin position="393"/>
        <end position="431"/>
    </location>
</feature>
<dbReference type="Proteomes" id="UP000466864">
    <property type="component" value="Unassembled WGS sequence"/>
</dbReference>
<dbReference type="PANTHER" id="PTHR43553:SF19">
    <property type="entry name" value="HMP_THIAMINE IMPORT ATP-BINDING PROTEIN YKOD-RELATED"/>
    <property type="match status" value="1"/>
</dbReference>
<dbReference type="GO" id="GO:0042626">
    <property type="term" value="F:ATPase-coupled transmembrane transporter activity"/>
    <property type="evidence" value="ECO:0007669"/>
    <property type="project" value="TreeGrafter"/>
</dbReference>
<dbReference type="PROSITE" id="PS50893">
    <property type="entry name" value="ABC_TRANSPORTER_2"/>
    <property type="match status" value="2"/>
</dbReference>
<dbReference type="SUPFAM" id="SSF52540">
    <property type="entry name" value="P-loop containing nucleoside triphosphate hydrolases"/>
    <property type="match status" value="2"/>
</dbReference>
<dbReference type="SMART" id="SM00382">
    <property type="entry name" value="AAA"/>
    <property type="match status" value="2"/>
</dbReference>
<dbReference type="InterPro" id="IPR017871">
    <property type="entry name" value="ABC_transporter-like_CS"/>
</dbReference>
<sequence>MPTRWDRQTDRIWMRKWKLDALTADHVSFRYFPQNKRNILDHVNFHLEAGKITILTGRSGCGKSTLAAVLAGLYPENGGVLEEGQIRLMGRELRELSFPQRARQMTMMFQNPDLQFCMDTLRREMAFCLENISCPREEMDGRIFSAAEKLHMTEYLDRELHTLSGGEKQKAQLACILLLGSRILILDEPFANIDPEWTGRILAILKGWNEKYGTTILAVEHDLEPWLSCLDQVVIMESGGRMHEGITADNLKDYHALFEQEGLKWPFSDRKPKDAQKPGQAVIRLNHTNIFAGNKPALLRKREGQQDLIRDAACEIYGGRMTALLGASGSGKTTLFRTLLRQQAYEGSILLRGRELKTVKEKELFSQMGIVFQNPSNQFVTNNVLDEIKAGLQEQQKRAGENNRKSEERIRKETKSDKWKNSPESSRQNEALEREARRLLAEFHLEKYVKYSPYMLSQGQQRRLAVLAVLAGDQKILLLDEPTYGQDYAMTQEIMGLLRKKVKEEGLTVIFSSHDISVVREWADHILRIENGRLVSVETDSSAGDCASASVRLSAFASTIENAPGTPGADSELSGCRAGEQKEKSTEDQE</sequence>
<dbReference type="EMBL" id="VUMV01000004">
    <property type="protein sequence ID" value="MST82081.1"/>
    <property type="molecule type" value="Genomic_DNA"/>
</dbReference>
<proteinExistence type="inferred from homology"/>
<dbReference type="CDD" id="cd03225">
    <property type="entry name" value="ABC_cobalt_CbiO_domain1"/>
    <property type="match status" value="2"/>
</dbReference>
<evidence type="ECO:0000256" key="2">
    <source>
        <dbReference type="ARBA" id="ARBA00005417"/>
    </source>
</evidence>